<dbReference type="InterPro" id="IPR011178">
    <property type="entry name" value="Amyloid_glyco_Cu-bd"/>
</dbReference>
<dbReference type="SUPFAM" id="SSF109843">
    <property type="entry name" value="CAPPD, an extracellular domain of amyloid beta A4 protein"/>
    <property type="match status" value="1"/>
</dbReference>
<dbReference type="Pfam" id="PF02177">
    <property type="entry name" value="APP_N"/>
    <property type="match status" value="1"/>
</dbReference>
<evidence type="ECO:0000256" key="7">
    <source>
        <dbReference type="ARBA" id="ARBA00023180"/>
    </source>
</evidence>
<dbReference type="GO" id="GO:0008201">
    <property type="term" value="F:heparin binding"/>
    <property type="evidence" value="ECO:0007669"/>
    <property type="project" value="UniProtKB-UniRule"/>
</dbReference>
<dbReference type="OrthoDB" id="6147836at2759"/>
<evidence type="ECO:0000313" key="14">
    <source>
        <dbReference type="Proteomes" id="UP000030746"/>
    </source>
</evidence>
<keyword evidence="6" id="KW-1015">Disulfide bond</keyword>
<dbReference type="InterPro" id="IPR036454">
    <property type="entry name" value="Amyloid_glyco_heparin-bd_sf"/>
</dbReference>
<dbReference type="GO" id="GO:0016020">
    <property type="term" value="C:membrane"/>
    <property type="evidence" value="ECO:0007669"/>
    <property type="project" value="UniProtKB-SubCell"/>
</dbReference>
<dbReference type="InterPro" id="IPR011993">
    <property type="entry name" value="PH-like_dom_sf"/>
</dbReference>
<evidence type="ECO:0000256" key="1">
    <source>
        <dbReference type="ARBA" id="ARBA00004479"/>
    </source>
</evidence>
<dbReference type="Gene3D" id="3.30.1490.140">
    <property type="entry name" value="Amyloidogenic glycoprotein, copper-binding domain"/>
    <property type="match status" value="1"/>
</dbReference>
<evidence type="ECO:0000256" key="8">
    <source>
        <dbReference type="PROSITE-ProRule" id="PRU01217"/>
    </source>
</evidence>
<feature type="compositionally biased region" description="Acidic residues" evidence="9">
    <location>
        <begin position="128"/>
        <end position="148"/>
    </location>
</feature>
<dbReference type="GeneID" id="20245710"/>
<dbReference type="HOGENOM" id="CLU_014607_1_1_1"/>
<keyword evidence="3" id="KW-0732">Signal</keyword>
<dbReference type="InterPro" id="IPR019744">
    <property type="entry name" value="APP_CUBD_CS"/>
</dbReference>
<dbReference type="OMA" id="ANWTNEH"/>
<dbReference type="InterPro" id="IPR008154">
    <property type="entry name" value="Amyloid_glyco_extra"/>
</dbReference>
<dbReference type="PANTHER" id="PTHR23103">
    <property type="entry name" value="ALZHEIMER'S DISEASE BETA-AMYLOID RELATED"/>
    <property type="match status" value="1"/>
</dbReference>
<keyword evidence="7" id="KW-0325">Glycoprotein</keyword>
<evidence type="ECO:0000259" key="12">
    <source>
        <dbReference type="PROSITE" id="PS51870"/>
    </source>
</evidence>
<dbReference type="SUPFAM" id="SSF56491">
    <property type="entry name" value="A heparin-binding domain"/>
    <property type="match status" value="1"/>
</dbReference>
<feature type="region of interest" description="CuBD subdomain" evidence="8">
    <location>
        <begin position="54"/>
        <end position="115"/>
    </location>
</feature>
<proteinExistence type="inferred from homology"/>
<dbReference type="AlphaFoldDB" id="V3ZBV4"/>
<keyword evidence="5 10" id="KW-0472">Membrane</keyword>
<dbReference type="Proteomes" id="UP000030746">
    <property type="component" value="Unassembled WGS sequence"/>
</dbReference>
<evidence type="ECO:0008006" key="15">
    <source>
        <dbReference type="Google" id="ProtNLM"/>
    </source>
</evidence>
<gene>
    <name evidence="13" type="ORF">LOTGIDRAFT_204381</name>
</gene>
<dbReference type="PROSITE" id="PS51870">
    <property type="entry name" value="APP_E2"/>
    <property type="match status" value="1"/>
</dbReference>
<organism evidence="13 14">
    <name type="scientific">Lottia gigantea</name>
    <name type="common">Giant owl limpet</name>
    <dbReference type="NCBI Taxonomy" id="225164"/>
    <lineage>
        <taxon>Eukaryota</taxon>
        <taxon>Metazoa</taxon>
        <taxon>Spiralia</taxon>
        <taxon>Lophotrochozoa</taxon>
        <taxon>Mollusca</taxon>
        <taxon>Gastropoda</taxon>
        <taxon>Patellogastropoda</taxon>
        <taxon>Lottioidea</taxon>
        <taxon>Lottiidae</taxon>
        <taxon>Lottia</taxon>
    </lineage>
</organism>
<name>V3ZBV4_LOTGI</name>
<evidence type="ECO:0000256" key="9">
    <source>
        <dbReference type="SAM" id="MobiDB-lite"/>
    </source>
</evidence>
<evidence type="ECO:0000256" key="2">
    <source>
        <dbReference type="ARBA" id="ARBA00022692"/>
    </source>
</evidence>
<dbReference type="Gene3D" id="3.90.570.10">
    <property type="entry name" value="Amyloidogenic glycoprotein, heparin-binding domain"/>
    <property type="match status" value="1"/>
</dbReference>
<dbReference type="SUPFAM" id="SSF89811">
    <property type="entry name" value="Amyloid beta a4 protein copper binding domain (domain 2)"/>
    <property type="match status" value="1"/>
</dbReference>
<feature type="domain" description="E1" evidence="11">
    <location>
        <begin position="1"/>
        <end position="115"/>
    </location>
</feature>
<accession>V3ZBV4</accession>
<feature type="region of interest" description="Disordered" evidence="9">
    <location>
        <begin position="124"/>
        <end position="159"/>
    </location>
</feature>
<protein>
    <recommendedName>
        <fullName evidence="15">Amyloid-beta A4 protein</fullName>
    </recommendedName>
</protein>
<dbReference type="Pfam" id="PF12925">
    <property type="entry name" value="APP_E2"/>
    <property type="match status" value="1"/>
</dbReference>
<dbReference type="Gene3D" id="1.20.120.770">
    <property type="entry name" value="Amyloid precursor protein, E2 domain"/>
    <property type="match status" value="1"/>
</dbReference>
<dbReference type="PROSITE" id="PS51869">
    <property type="entry name" value="APP_E1"/>
    <property type="match status" value="1"/>
</dbReference>
<keyword evidence="4 10" id="KW-1133">Transmembrane helix</keyword>
<dbReference type="InterPro" id="IPR008155">
    <property type="entry name" value="Amyloid_glyco"/>
</dbReference>
<evidence type="ECO:0000256" key="3">
    <source>
        <dbReference type="ARBA" id="ARBA00022729"/>
    </source>
</evidence>
<dbReference type="InterPro" id="IPR036669">
    <property type="entry name" value="Amyloid_Cu-bd_sf"/>
</dbReference>
<dbReference type="InterPro" id="IPR036176">
    <property type="entry name" value="E2_sf"/>
</dbReference>
<comment type="similarity">
    <text evidence="8">Belongs to the APP family.</text>
</comment>
<evidence type="ECO:0000256" key="5">
    <source>
        <dbReference type="ARBA" id="ARBA00023136"/>
    </source>
</evidence>
<dbReference type="GO" id="GO:0046914">
    <property type="term" value="F:transition metal ion binding"/>
    <property type="evidence" value="ECO:0007669"/>
    <property type="project" value="InterPro"/>
</dbReference>
<dbReference type="InterPro" id="IPR019745">
    <property type="entry name" value="Amyloid_glyco_intracell_CS"/>
</dbReference>
<sequence>MYPDHEITNIVETSYWVTISEWPDKNGKKTHSHKVRPYRCIVGPFQSDALLVPQHCVFDHHHDTDLCMDFDYWNNTANKKCHDRHDGKTLKESFAMLLECELDKFNGVEFVCCPEKKDDKKVVKPDIFEEDNEDDSTEDDDEDDEDNVTGDYPAISSEDEKADPYHAYLNMGKVKGGRKNEHHLFTEARKVMKKQQREKMTKLMKEWQAARDHIEELRKTNAALAKKVEVEITAKFKRLYKSSQQEDKAEKIQLVALHQQRVQSELNNRKRVNMDKYIAALQKQNVHKVLKALKAYIRAEENDRMHTVNHYEHTVYTDKEEAKKIYPHMQEHLDLISQRLNQTMVMLARFPEIERQVLPDIQKFRQRYKAVDQSILNIVMGPPETEIKVETSKPKEDETVVEITNESSEPVVVNEYDPNSETIEDEHTYHFAANAKDDTVGVDQDVNVVSAVASNKVGSTFGIAIGSVSIFVIIVVAIVMLRRRTSRSSVTHGYVEVDPAASPEERHVANMQMNGYENPTYRYFEIAT</sequence>
<dbReference type="PROSITE" id="PS00320">
    <property type="entry name" value="APP_INTRA"/>
    <property type="match status" value="1"/>
</dbReference>
<dbReference type="InterPro" id="IPR015849">
    <property type="entry name" value="Amyloid_glyco_heparin-bd"/>
</dbReference>
<dbReference type="STRING" id="225164.V3ZBV4"/>
<dbReference type="InterPro" id="IPR019543">
    <property type="entry name" value="APP_amyloid_C"/>
</dbReference>
<reference evidence="13 14" key="1">
    <citation type="journal article" date="2013" name="Nature">
        <title>Insights into bilaterian evolution from three spiralian genomes.</title>
        <authorList>
            <person name="Simakov O."/>
            <person name="Marletaz F."/>
            <person name="Cho S.J."/>
            <person name="Edsinger-Gonzales E."/>
            <person name="Havlak P."/>
            <person name="Hellsten U."/>
            <person name="Kuo D.H."/>
            <person name="Larsson T."/>
            <person name="Lv J."/>
            <person name="Arendt D."/>
            <person name="Savage R."/>
            <person name="Osoegawa K."/>
            <person name="de Jong P."/>
            <person name="Grimwood J."/>
            <person name="Chapman J.A."/>
            <person name="Shapiro H."/>
            <person name="Aerts A."/>
            <person name="Otillar R.P."/>
            <person name="Terry A.Y."/>
            <person name="Boore J.L."/>
            <person name="Grigoriev I.V."/>
            <person name="Lindberg D.R."/>
            <person name="Seaver E.C."/>
            <person name="Weisblat D.A."/>
            <person name="Putnam N.H."/>
            <person name="Rokhsar D.S."/>
        </authorList>
    </citation>
    <scope>NUCLEOTIDE SEQUENCE [LARGE SCALE GENOMIC DNA]</scope>
</reference>
<dbReference type="GO" id="GO:0007417">
    <property type="term" value="P:central nervous system development"/>
    <property type="evidence" value="ECO:0007669"/>
    <property type="project" value="TreeGrafter"/>
</dbReference>
<evidence type="ECO:0000256" key="10">
    <source>
        <dbReference type="SAM" id="Phobius"/>
    </source>
</evidence>
<dbReference type="PROSITE" id="PS00319">
    <property type="entry name" value="APP_CUBD"/>
    <property type="match status" value="1"/>
</dbReference>
<dbReference type="CTD" id="20245710"/>
<dbReference type="SMART" id="SM00006">
    <property type="entry name" value="A4_EXTRA"/>
    <property type="match status" value="1"/>
</dbReference>
<feature type="domain" description="E2" evidence="12">
    <location>
        <begin position="168"/>
        <end position="364"/>
    </location>
</feature>
<dbReference type="EMBL" id="KB202685">
    <property type="protein sequence ID" value="ESO88513.1"/>
    <property type="molecule type" value="Genomic_DNA"/>
</dbReference>
<dbReference type="Gene3D" id="2.30.29.30">
    <property type="entry name" value="Pleckstrin-homology domain (PH domain)/Phosphotyrosine-binding domain (PTB)"/>
    <property type="match status" value="1"/>
</dbReference>
<evidence type="ECO:0000259" key="11">
    <source>
        <dbReference type="PROSITE" id="PS51869"/>
    </source>
</evidence>
<keyword evidence="14" id="KW-1185">Reference proteome</keyword>
<dbReference type="GO" id="GO:0007409">
    <property type="term" value="P:axonogenesis"/>
    <property type="evidence" value="ECO:0007669"/>
    <property type="project" value="TreeGrafter"/>
</dbReference>
<evidence type="ECO:0000256" key="6">
    <source>
        <dbReference type="ARBA" id="ARBA00023157"/>
    </source>
</evidence>
<dbReference type="Pfam" id="PF12924">
    <property type="entry name" value="APP_Cu_bd"/>
    <property type="match status" value="1"/>
</dbReference>
<feature type="transmembrane region" description="Helical" evidence="10">
    <location>
        <begin position="461"/>
        <end position="481"/>
    </location>
</feature>
<dbReference type="PANTHER" id="PTHR23103:SF15">
    <property type="entry name" value="AMYLOID-BETA-LIKE PROTEIN"/>
    <property type="match status" value="1"/>
</dbReference>
<dbReference type="InterPro" id="IPR024329">
    <property type="entry name" value="Amyloid_glyco_E2_domain"/>
</dbReference>
<feature type="region of interest" description="GFLD subdomain" evidence="8">
    <location>
        <begin position="1"/>
        <end position="46"/>
    </location>
</feature>
<evidence type="ECO:0000256" key="4">
    <source>
        <dbReference type="ARBA" id="ARBA00022989"/>
    </source>
</evidence>
<dbReference type="PRINTS" id="PR00203">
    <property type="entry name" value="AMYLOIDA4"/>
</dbReference>
<dbReference type="KEGG" id="lgi:LOTGIDRAFT_204381"/>
<keyword evidence="2 10" id="KW-0812">Transmembrane</keyword>
<evidence type="ECO:0000313" key="13">
    <source>
        <dbReference type="EMBL" id="ESO88513.1"/>
    </source>
</evidence>
<dbReference type="Pfam" id="PF10515">
    <property type="entry name" value="APP_amyloid"/>
    <property type="match status" value="1"/>
</dbReference>
<comment type="subcellular location">
    <subcellularLocation>
        <location evidence="1">Membrane</location>
        <topology evidence="1">Single-pass type I membrane protein</topology>
    </subcellularLocation>
</comment>
<dbReference type="RefSeq" id="XP_009060915.1">
    <property type="nucleotide sequence ID" value="XM_009062667.1"/>
</dbReference>
<comment type="caution">
    <text evidence="8">Lacks conserved residue(s) required for the propagation of feature annotation.</text>
</comment>